<dbReference type="SUPFAM" id="SSF52172">
    <property type="entry name" value="CheY-like"/>
    <property type="match status" value="1"/>
</dbReference>
<evidence type="ECO:0000259" key="12">
    <source>
        <dbReference type="PROSITE" id="PS51017"/>
    </source>
</evidence>
<keyword evidence="3" id="KW-0902">Two-component regulatory system</keyword>
<dbReference type="PROSITE" id="PS50110">
    <property type="entry name" value="RESPONSE_REGULATORY"/>
    <property type="match status" value="1"/>
</dbReference>
<dbReference type="InterPro" id="IPR011006">
    <property type="entry name" value="CheY-like_superfamily"/>
</dbReference>
<evidence type="ECO:0000256" key="4">
    <source>
        <dbReference type="ARBA" id="ARBA00023015"/>
    </source>
</evidence>
<evidence type="ECO:0000256" key="6">
    <source>
        <dbReference type="ARBA" id="ARBA00023163"/>
    </source>
</evidence>
<comment type="similarity">
    <text evidence="2">Belongs to the ARR-like family.</text>
</comment>
<feature type="region of interest" description="Disordered" evidence="10">
    <location>
        <begin position="205"/>
        <end position="238"/>
    </location>
</feature>
<evidence type="ECO:0000256" key="3">
    <source>
        <dbReference type="ARBA" id="ARBA00023012"/>
    </source>
</evidence>
<feature type="domain" description="Response regulatory" evidence="11">
    <location>
        <begin position="83"/>
        <end position="201"/>
    </location>
</feature>
<dbReference type="EMBL" id="LFYR01000893">
    <property type="protein sequence ID" value="KMZ67593.1"/>
    <property type="molecule type" value="Genomic_DNA"/>
</dbReference>
<evidence type="ECO:0000256" key="10">
    <source>
        <dbReference type="SAM" id="MobiDB-lite"/>
    </source>
</evidence>
<dbReference type="PANTHER" id="PTHR43874:SF125">
    <property type="entry name" value="TWO-COMPONENT RESPONSE REGULATOR-LIKE APRR7"/>
    <property type="match status" value="1"/>
</dbReference>
<protein>
    <submittedName>
        <fullName evidence="13">Two-component response regulator-like PRR73</fullName>
    </submittedName>
</protein>
<accession>A0A0K9PEU9</accession>
<keyword evidence="4" id="KW-0805">Transcription regulation</keyword>
<dbReference type="Gene3D" id="3.40.50.2300">
    <property type="match status" value="1"/>
</dbReference>
<dbReference type="AlphaFoldDB" id="A0A0K9PEU9"/>
<evidence type="ECO:0000256" key="5">
    <source>
        <dbReference type="ARBA" id="ARBA00023108"/>
    </source>
</evidence>
<sequence length="602" mass="66949">MTKQVNRVRRYRESGEAEVDSHFKKDKLRIEEDVLISDRNGTRFSDQKELLFLVSVSPHHKKLLHSEGHVVRWERFLPIKSLKVLLVENDHCTRQVVSALLRNCCYEVTSTGNGLEAWKILEDSNNYYDLVLTEVVVPGLSGIDLLCKIMGHKTLKSIPVIMMSSHDPMGIVFKCLSKGAVDFLVKPIRKNELKNLWQHVWRRGHSSSGSVNGVQTERSLKSNSDESNNNIGSNDEDRNASISMIFKDGSDNGSGTQACSGKQIHGSLMEEKSVNDSKKNNHPPNDDLMELDCNKHSAQEADAIGTVVSNNLPPSKPALTRDEGTVTIKECNILRHSDVSAFSRYITCASSAVSNHILTECEVNYSFPVDSSSKAAKMKVSYSPPVDQGSNDSGSNNNYMKCTTNNATTYSEKTATISVVKATHASAFHPVQPRSTTTNNAIQEKINDFTTGVKVALPKVVHPHVQGRQQAQNQSGQDESNVNIVSSSAPQCGSSNGHSVVPEEYNTGDYNINRSGSSSNNHGSNGNTGFIVDSGIGNRNGINEKRFWSTQREAALNKFRQKRKERCFEKKVRYQNRKKLAEQRPRVRGQFVRQVHDMPNVF</sequence>
<comment type="caution">
    <text evidence="8">Lacks conserved residue(s) required for the propagation of feature annotation.</text>
</comment>
<dbReference type="PANTHER" id="PTHR43874">
    <property type="entry name" value="TWO-COMPONENT RESPONSE REGULATOR"/>
    <property type="match status" value="1"/>
</dbReference>
<comment type="subcellular location">
    <subcellularLocation>
        <location evidence="1 9">Nucleus</location>
    </subcellularLocation>
</comment>
<evidence type="ECO:0000313" key="14">
    <source>
        <dbReference type="Proteomes" id="UP000036987"/>
    </source>
</evidence>
<dbReference type="GO" id="GO:0009736">
    <property type="term" value="P:cytokinin-activated signaling pathway"/>
    <property type="evidence" value="ECO:0007669"/>
    <property type="project" value="InterPro"/>
</dbReference>
<dbReference type="Pfam" id="PF00072">
    <property type="entry name" value="Response_reg"/>
    <property type="match status" value="1"/>
</dbReference>
<comment type="caution">
    <text evidence="13">The sequence shown here is derived from an EMBL/GenBank/DDBJ whole genome shotgun (WGS) entry which is preliminary data.</text>
</comment>
<keyword evidence="6" id="KW-0804">Transcription</keyword>
<dbReference type="InterPro" id="IPR001789">
    <property type="entry name" value="Sig_transdc_resp-reg_receiver"/>
</dbReference>
<dbReference type="OMA" id="PPNQCSN"/>
<dbReference type="OrthoDB" id="60033at2759"/>
<feature type="compositionally biased region" description="Polar residues" evidence="10">
    <location>
        <begin position="478"/>
        <end position="498"/>
    </location>
</feature>
<evidence type="ECO:0000256" key="2">
    <source>
        <dbReference type="ARBA" id="ARBA00010330"/>
    </source>
</evidence>
<feature type="compositionally biased region" description="Low complexity" evidence="10">
    <location>
        <begin position="511"/>
        <end position="529"/>
    </location>
</feature>
<proteinExistence type="inferred from homology"/>
<dbReference type="GO" id="GO:0048511">
    <property type="term" value="P:rhythmic process"/>
    <property type="evidence" value="ECO:0007669"/>
    <property type="project" value="UniProtKB-KW"/>
</dbReference>
<dbReference type="Proteomes" id="UP000036987">
    <property type="component" value="Unassembled WGS sequence"/>
</dbReference>
<evidence type="ECO:0000256" key="7">
    <source>
        <dbReference type="ARBA" id="ARBA00023242"/>
    </source>
</evidence>
<feature type="domain" description="CCT" evidence="12">
    <location>
        <begin position="552"/>
        <end position="594"/>
    </location>
</feature>
<dbReference type="PROSITE" id="PS51017">
    <property type="entry name" value="CCT"/>
    <property type="match status" value="1"/>
</dbReference>
<dbReference type="GO" id="GO:0005634">
    <property type="term" value="C:nucleus"/>
    <property type="evidence" value="ECO:0007669"/>
    <property type="project" value="UniProtKB-SubCell"/>
</dbReference>
<name>A0A0K9PEU9_ZOSMR</name>
<dbReference type="InterPro" id="IPR045279">
    <property type="entry name" value="ARR-like"/>
</dbReference>
<evidence type="ECO:0000256" key="8">
    <source>
        <dbReference type="PROSITE-ProRule" id="PRU00169"/>
    </source>
</evidence>
<dbReference type="STRING" id="29655.A0A0K9PEU9"/>
<feature type="compositionally biased region" description="Low complexity" evidence="10">
    <location>
        <begin position="466"/>
        <end position="477"/>
    </location>
</feature>
<dbReference type="Pfam" id="PF06203">
    <property type="entry name" value="CCT"/>
    <property type="match status" value="1"/>
</dbReference>
<reference evidence="14" key="1">
    <citation type="journal article" date="2016" name="Nature">
        <title>The genome of the seagrass Zostera marina reveals angiosperm adaptation to the sea.</title>
        <authorList>
            <person name="Olsen J.L."/>
            <person name="Rouze P."/>
            <person name="Verhelst B."/>
            <person name="Lin Y.-C."/>
            <person name="Bayer T."/>
            <person name="Collen J."/>
            <person name="Dattolo E."/>
            <person name="De Paoli E."/>
            <person name="Dittami S."/>
            <person name="Maumus F."/>
            <person name="Michel G."/>
            <person name="Kersting A."/>
            <person name="Lauritano C."/>
            <person name="Lohaus R."/>
            <person name="Toepel M."/>
            <person name="Tonon T."/>
            <person name="Vanneste K."/>
            <person name="Amirebrahimi M."/>
            <person name="Brakel J."/>
            <person name="Bostroem C."/>
            <person name="Chovatia M."/>
            <person name="Grimwood J."/>
            <person name="Jenkins J.W."/>
            <person name="Jueterbock A."/>
            <person name="Mraz A."/>
            <person name="Stam W.T."/>
            <person name="Tice H."/>
            <person name="Bornberg-Bauer E."/>
            <person name="Green P.J."/>
            <person name="Pearson G.A."/>
            <person name="Procaccini G."/>
            <person name="Duarte C.M."/>
            <person name="Schmutz J."/>
            <person name="Reusch T.B.H."/>
            <person name="Van de Peer Y."/>
        </authorList>
    </citation>
    <scope>NUCLEOTIDE SEQUENCE [LARGE SCALE GENOMIC DNA]</scope>
    <source>
        <strain evidence="14">cv. Finnish</strain>
    </source>
</reference>
<dbReference type="InterPro" id="IPR010402">
    <property type="entry name" value="CCT_domain"/>
</dbReference>
<keyword evidence="14" id="KW-1185">Reference proteome</keyword>
<keyword evidence="7 9" id="KW-0539">Nucleus</keyword>
<evidence type="ECO:0000256" key="1">
    <source>
        <dbReference type="ARBA" id="ARBA00004123"/>
    </source>
</evidence>
<feature type="compositionally biased region" description="Polar residues" evidence="10">
    <location>
        <begin position="206"/>
        <end position="217"/>
    </location>
</feature>
<dbReference type="FunFam" id="3.40.50.2300:FF:000214">
    <property type="entry name" value="Two-component response regulator-like PRR37"/>
    <property type="match status" value="1"/>
</dbReference>
<dbReference type="GO" id="GO:0000160">
    <property type="term" value="P:phosphorelay signal transduction system"/>
    <property type="evidence" value="ECO:0007669"/>
    <property type="project" value="UniProtKB-KW"/>
</dbReference>
<organism evidence="13 14">
    <name type="scientific">Zostera marina</name>
    <name type="common">Eelgrass</name>
    <dbReference type="NCBI Taxonomy" id="29655"/>
    <lineage>
        <taxon>Eukaryota</taxon>
        <taxon>Viridiplantae</taxon>
        <taxon>Streptophyta</taxon>
        <taxon>Embryophyta</taxon>
        <taxon>Tracheophyta</taxon>
        <taxon>Spermatophyta</taxon>
        <taxon>Magnoliopsida</taxon>
        <taxon>Liliopsida</taxon>
        <taxon>Zosteraceae</taxon>
        <taxon>Zostera</taxon>
    </lineage>
</organism>
<evidence type="ECO:0000259" key="11">
    <source>
        <dbReference type="PROSITE" id="PS50110"/>
    </source>
</evidence>
<dbReference type="SMART" id="SM00448">
    <property type="entry name" value="REC"/>
    <property type="match status" value="1"/>
</dbReference>
<gene>
    <name evidence="13" type="ORF">ZOSMA_261G00090</name>
</gene>
<feature type="region of interest" description="Disordered" evidence="10">
    <location>
        <begin position="464"/>
        <end position="536"/>
    </location>
</feature>
<evidence type="ECO:0000313" key="13">
    <source>
        <dbReference type="EMBL" id="KMZ67593.1"/>
    </source>
</evidence>
<keyword evidence="5" id="KW-0090">Biological rhythms</keyword>
<evidence type="ECO:0000256" key="9">
    <source>
        <dbReference type="PROSITE-ProRule" id="PRU00357"/>
    </source>
</evidence>